<dbReference type="AlphaFoldDB" id="A0A0E9MT06"/>
<dbReference type="SUPFAM" id="SSF88659">
    <property type="entry name" value="Sigma3 and sigma4 domains of RNA polymerase sigma factors"/>
    <property type="match status" value="1"/>
</dbReference>
<dbReference type="EMBL" id="BBWU01000049">
    <property type="protein sequence ID" value="GAO40613.1"/>
    <property type="molecule type" value="Genomic_DNA"/>
</dbReference>
<reference evidence="2 3" key="1">
    <citation type="submission" date="2015-04" db="EMBL/GenBank/DDBJ databases">
        <title>Whole genome shotgun sequence of Sphingomonas changbaiensis NBRC 104936.</title>
        <authorList>
            <person name="Katano-Makiyama Y."/>
            <person name="Hosoyama A."/>
            <person name="Hashimoto M."/>
            <person name="Noguchi M."/>
            <person name="Tsuchikane K."/>
            <person name="Ohji S."/>
            <person name="Yamazoe A."/>
            <person name="Ichikawa N."/>
            <person name="Kimura A."/>
            <person name="Fujita N."/>
        </authorList>
    </citation>
    <scope>NUCLEOTIDE SEQUENCE [LARGE SCALE GENOMIC DNA]</scope>
    <source>
        <strain evidence="2 3">NBRC 104936</strain>
    </source>
</reference>
<keyword evidence="3" id="KW-1185">Reference proteome</keyword>
<accession>A0A0E9MT06</accession>
<dbReference type="InterPro" id="IPR013324">
    <property type="entry name" value="RNA_pol_sigma_r3/r4-like"/>
</dbReference>
<dbReference type="Pfam" id="PF08281">
    <property type="entry name" value="Sigma70_r4_2"/>
    <property type="match status" value="1"/>
</dbReference>
<evidence type="ECO:0000313" key="2">
    <source>
        <dbReference type="EMBL" id="GAO40613.1"/>
    </source>
</evidence>
<proteinExistence type="predicted"/>
<dbReference type="InterPro" id="IPR036388">
    <property type="entry name" value="WH-like_DNA-bd_sf"/>
</dbReference>
<dbReference type="GO" id="GO:0006352">
    <property type="term" value="P:DNA-templated transcription initiation"/>
    <property type="evidence" value="ECO:0007669"/>
    <property type="project" value="InterPro"/>
</dbReference>
<dbReference type="GO" id="GO:0003677">
    <property type="term" value="F:DNA binding"/>
    <property type="evidence" value="ECO:0007669"/>
    <property type="project" value="InterPro"/>
</dbReference>
<organism evidence="2 3">
    <name type="scientific">Sphingomonas changbaiensis NBRC 104936</name>
    <dbReference type="NCBI Taxonomy" id="1219043"/>
    <lineage>
        <taxon>Bacteria</taxon>
        <taxon>Pseudomonadati</taxon>
        <taxon>Pseudomonadota</taxon>
        <taxon>Alphaproteobacteria</taxon>
        <taxon>Sphingomonadales</taxon>
        <taxon>Sphingomonadaceae</taxon>
        <taxon>Sphingomonas</taxon>
    </lineage>
</organism>
<dbReference type="Proteomes" id="UP000033202">
    <property type="component" value="Unassembled WGS sequence"/>
</dbReference>
<sequence length="54" mass="6545">MFLLHRVEDLRYTEIADLTGVSERRVKREMVRALLGISCAVEGKRLPWWQRWSW</sequence>
<evidence type="ECO:0000259" key="1">
    <source>
        <dbReference type="Pfam" id="PF08281"/>
    </source>
</evidence>
<protein>
    <submittedName>
        <fullName evidence="2">Putative RNA polymerase ECF-type sigma factor</fullName>
    </submittedName>
</protein>
<comment type="caution">
    <text evidence="2">The sequence shown here is derived from an EMBL/GenBank/DDBJ whole genome shotgun (WGS) entry which is preliminary data.</text>
</comment>
<dbReference type="InterPro" id="IPR013249">
    <property type="entry name" value="RNA_pol_sigma70_r4_t2"/>
</dbReference>
<dbReference type="Gene3D" id="1.10.10.10">
    <property type="entry name" value="Winged helix-like DNA-binding domain superfamily/Winged helix DNA-binding domain"/>
    <property type="match status" value="1"/>
</dbReference>
<dbReference type="GO" id="GO:0016987">
    <property type="term" value="F:sigma factor activity"/>
    <property type="evidence" value="ECO:0007669"/>
    <property type="project" value="InterPro"/>
</dbReference>
<dbReference type="RefSeq" id="WP_169746399.1">
    <property type="nucleotide sequence ID" value="NZ_BBWU01000049.1"/>
</dbReference>
<gene>
    <name evidence="2" type="ORF">SCH01S_49_00270</name>
</gene>
<name>A0A0E9MT06_9SPHN</name>
<evidence type="ECO:0000313" key="3">
    <source>
        <dbReference type="Proteomes" id="UP000033202"/>
    </source>
</evidence>
<feature type="domain" description="RNA polymerase sigma factor 70 region 4 type 2" evidence="1">
    <location>
        <begin position="2"/>
        <end position="34"/>
    </location>
</feature>